<keyword evidence="4" id="KW-0245">EGF-like domain</keyword>
<evidence type="ECO:0000256" key="3">
    <source>
        <dbReference type="ARBA" id="ARBA00023157"/>
    </source>
</evidence>
<comment type="caution">
    <text evidence="4">Lacks conserved residue(s) required for the propagation of feature annotation.</text>
</comment>
<feature type="transmembrane region" description="Helical" evidence="6">
    <location>
        <begin position="2463"/>
        <end position="2486"/>
    </location>
</feature>
<keyword evidence="6" id="KW-1133">Transmembrane helix</keyword>
<organism evidence="8">
    <name type="scientific">Aphanomyces stellatus</name>
    <dbReference type="NCBI Taxonomy" id="120398"/>
    <lineage>
        <taxon>Eukaryota</taxon>
        <taxon>Sar</taxon>
        <taxon>Stramenopiles</taxon>
        <taxon>Oomycota</taxon>
        <taxon>Saprolegniomycetes</taxon>
        <taxon>Saprolegniales</taxon>
        <taxon>Verrucalvaceae</taxon>
        <taxon>Aphanomyces</taxon>
    </lineage>
</organism>
<dbReference type="OrthoDB" id="6130531at2759"/>
<feature type="domain" description="EGF-like" evidence="7">
    <location>
        <begin position="2044"/>
        <end position="2081"/>
    </location>
</feature>
<name>A0A6A4YQC2_9STRA</name>
<feature type="disulfide bond" evidence="4">
    <location>
        <begin position="2052"/>
        <end position="2069"/>
    </location>
</feature>
<evidence type="ECO:0000259" key="7">
    <source>
        <dbReference type="PROSITE" id="PS50026"/>
    </source>
</evidence>
<dbReference type="InterPro" id="IPR011936">
    <property type="entry name" value="Myxo_disulph_rpt"/>
</dbReference>
<comment type="caution">
    <text evidence="8">The sequence shown here is derived from an EMBL/GenBank/DDBJ whole genome shotgun (WGS) entry which is preliminary data.</text>
</comment>
<dbReference type="PROSITE" id="PS50026">
    <property type="entry name" value="EGF_3"/>
    <property type="match status" value="2"/>
</dbReference>
<feature type="disulfide bond" evidence="4">
    <location>
        <begin position="2139"/>
        <end position="2148"/>
    </location>
</feature>
<dbReference type="EMBL" id="VJMH01005258">
    <property type="protein sequence ID" value="KAF0698167.1"/>
    <property type="molecule type" value="Genomic_DNA"/>
</dbReference>
<reference evidence="8" key="1">
    <citation type="submission" date="2019-06" db="EMBL/GenBank/DDBJ databases">
        <title>Genomics analysis of Aphanomyces spp. identifies a new class of oomycete effector associated with host adaptation.</title>
        <authorList>
            <person name="Gaulin E."/>
        </authorList>
    </citation>
    <scope>NUCLEOTIDE SEQUENCE</scope>
    <source>
        <strain evidence="8">CBS 578.67</strain>
    </source>
</reference>
<dbReference type="PROSITE" id="PS00022">
    <property type="entry name" value="EGF_1"/>
    <property type="match status" value="2"/>
</dbReference>
<dbReference type="NCBIfam" id="TIGR02232">
    <property type="entry name" value="myxo_disulf_rpt"/>
    <property type="match status" value="1"/>
</dbReference>
<feature type="compositionally biased region" description="Low complexity" evidence="5">
    <location>
        <begin position="2428"/>
        <end position="2452"/>
    </location>
</feature>
<sequence>CFVDSPVAATAVAPYVTASATVCSATAAIALGDATCGAAAVNALLFCRDAACVAQVVAGNAPLCPSFAALAACVHSLFELPVAAAADVASTLAKVSQCVQTSCLGQFNAADVDPTCGQASVNALMSCPNSTCIDQVAKGATACPSFATMVQCVGANCFNDQHGGSSGGGGGGGSSGSPTDPTSCPYALVRYCTSTHDTGCNLPCPFTCSLQPGCPCQAPACQAMAQAPFCLRESGVCSRYKAALAKALYAHGAFAPTQSWQQQQFAEFLVPPSPYNASTDPVVQSLYSACNAVSPGLADNMAACLRASIGYCNGVGYDQACGPDVGTLGVSVCGDGYVTFGESCDDGNAVDGDGCNSMCQIEDQSRWACLKQGQPCFQCARPPLQYGNNGRPVPNQFCTNDRLKQNGTLVPQSSPVYFGSCASVTSIDDALACDVYANTFCANLALQNTSDPGCQPYVNLTRKYTVPTVAQSCEYQIKSIDIGSQYIASIKIAVFTCRYQDPFSLLTPQDATPMFLYQNPYTGLPKTTKDAIQKNATIAAIVNSVYGNRNASFYSVKDIRITDFNSQAFPELYLNNQQVLNGMPEIARLSIFLPNSTVRIPPQQPIDANGNNPNCWSNEDLGSPQITPLPATPEPTRWAVASTLMGFKFSAINYNDMNKAEFAAFDPWSIDTGNTTLNATLNFGVLLSTSNRDGSGNVRENVQYFCSDYSVPWQDQAKSPKCTTAEAALLAGTAFLKFNQQLFQKGCTNSMCDYKVDHCRRVPLTPRAPQADAARFTATAAAVVAGARTIDNARTWADLVGNTVQVAIAANSESFSDATNLFWSLVVKGKATKYLRNVPNYCAHDYWSDTTYSTINPAWQSDPCCNTQMQELYCCAPQDVPNGLIDVVLATNDVAISTYCPGVAAQVRDAVQSTMKALTRADTCSAALDGSTSFDSWQTMSKVSSTCSALIQKMGSTACQKDSDCTACSQSTCLKQGKATSGTCTVPWDNMDGCTLECYQAKMDPELLRYMYDAWGVSVTATDTEKSAMFTSMMTESTCSGPQSWSDAIGQNGYQWQTNLTCQQQHICDDWDYQNYLQNAANQASSGRYSWLNFNDPNVCTANGGSIMCNNYAQDGTTCQSTQCTFASVQGPCKQVNACYQKCQQPYTSSGCASLNGTWYLQDPTNSRSGMCCPPDAYFNKTGTNSICSYAPPFSPGQGSVQDETCCRAANGQWWTQTDSSGNVQGQCCFGKITSYVDGTTGDTMHNCNQDYWGWDNSGCYNECQALQSDCTTCRINAQACQGYVHTTANKTACLAAQTCNNAQYSTEDCAAHQNDAAFCAQCWGNWCYKQGSPATCYYYAWSATDCSSAQGTWDIDANRCYVNGTQTSLATNPWSCFTPGPSICPDPRNNTQSYGPSEVVPKYSYRDNQCQSGCYIPYATQANCTTTTFTGYWGIQWLPAYASGNGACSIPTWSISASDCATLFQGTYVAQTIAYNGGQFNTKDMCDQGMCQGGLNWDGWSRTQCETAPTYSCNYQCQQCLTWNWPFYSQGGGGCFSSNVTYCTGLGLSDMPCLVSHYASQAACASDSNTYWASCGDYSSTTCSSDATAQKMGCQYTYGNCPTRATCEAQGQCNDNGDSWRQQCNDPGWTHGDTCYASWSTMVFDSTTNTSSMQMQSASCNFCNSVDGVCVMPRPTTGCLDNMYHQLGCRIDGIHNASACSGAGITGTKWLTHPTNRADCLALQMCSEPGFFGVNSKSSAECAKCGGTLQPHYTWTPGVWSQPYVQDLTWMPNGTKLVSVNQWRPAIVDYRVREQLATPMVRKLANAKKTQALLSYNTFSNSLGVIACACSGNTGDSSACFNSVAGSVEGINNPGNDFQPSNNSTGITDAFCGSSAPVDAGCDKAVVQKNCTSTTLHRLLRRLGDASAGDKLTVTSTYYPTGPYTKLYEPYCSGTDRTQSNPLALVNSNGVVFGQLLGDGKGLQASSSFSSISLCFNLSLDIRWMASTFPTRDVAVRTTDTTFVPLFLQSFSVLNAGQMCFAVTQPGIYFPVARLTATQTDINALTCAQSCQNGAACVKSAATGTTSCVCKCGYSGATCAIGCLNSCSGKGTCGADNTCACNHGFTGRDCSQYDCPIGTDSMVCSGNGRCLENATCACRPGFQGANCSQLRFTQTQNYVLPKALSSATSAPTPKPTTTSPIVPSKGVPVTPTFAPAPPLTNAPPLPTLAASTCVASACTADFATCMDTFDSCACLPGQLLCAQTKCPNDFQAVVTQCGTMVAQASSCVLTCAPSPYPVTGGAGGTTNVVMAVVANIAIQGVTAAQFTPAVQTKFVAAIASSIPGVTASQVTITAIVDVADRRRRLDDAAPAMLTVTAAGHVARQLTGSHLEVQFSISVSSPAALKATTSSLQAQSGSGGAPSALATALVTQGVVTSTAAIQVKSVKTSVTTSTPAPPTTTTASPMTTAPTTPALTTAAGNGAIIGAAVGGAVGLVVLLGVGCYCCRRRAKAE</sequence>
<dbReference type="SMART" id="SM00181">
    <property type="entry name" value="EGF"/>
    <property type="match status" value="3"/>
</dbReference>
<dbReference type="InterPro" id="IPR000742">
    <property type="entry name" value="EGF"/>
</dbReference>
<evidence type="ECO:0000313" key="8">
    <source>
        <dbReference type="EMBL" id="KAF0698167.1"/>
    </source>
</evidence>
<feature type="disulfide bond" evidence="4">
    <location>
        <begin position="2048"/>
        <end position="2058"/>
    </location>
</feature>
<evidence type="ECO:0000256" key="5">
    <source>
        <dbReference type="SAM" id="MobiDB-lite"/>
    </source>
</evidence>
<accession>A0A6A4YQC2</accession>
<gene>
    <name evidence="8" type="ORF">As57867_011166</name>
</gene>
<feature type="non-terminal residue" evidence="8">
    <location>
        <position position="1"/>
    </location>
</feature>
<keyword evidence="3 4" id="KW-1015">Disulfide bond</keyword>
<feature type="disulfide bond" evidence="4">
    <location>
        <begin position="2071"/>
        <end position="2080"/>
    </location>
</feature>
<protein>
    <recommendedName>
        <fullName evidence="7">EGF-like domain-containing protein</fullName>
    </recommendedName>
</protein>
<dbReference type="PROSITE" id="PS01186">
    <property type="entry name" value="EGF_2"/>
    <property type="match status" value="1"/>
</dbReference>
<dbReference type="PANTHER" id="PTHR32102:SF17">
    <property type="entry name" value="THH1_TOM1_TOM3 DOMAIN-CONTAINING PROTEIN"/>
    <property type="match status" value="1"/>
</dbReference>
<keyword evidence="1" id="KW-0732">Signal</keyword>
<feature type="region of interest" description="Disordered" evidence="5">
    <location>
        <begin position="2426"/>
        <end position="2452"/>
    </location>
</feature>
<proteinExistence type="predicted"/>
<keyword evidence="6" id="KW-0472">Membrane</keyword>
<dbReference type="Pfam" id="PF13948">
    <property type="entry name" value="DUF4215"/>
    <property type="match status" value="1"/>
</dbReference>
<evidence type="ECO:0000256" key="4">
    <source>
        <dbReference type="PROSITE-ProRule" id="PRU00076"/>
    </source>
</evidence>
<keyword evidence="6" id="KW-0812">Transmembrane</keyword>
<feature type="domain" description="EGF-like" evidence="7">
    <location>
        <begin position="2112"/>
        <end position="2149"/>
    </location>
</feature>
<evidence type="ECO:0000256" key="2">
    <source>
        <dbReference type="ARBA" id="ARBA00022737"/>
    </source>
</evidence>
<keyword evidence="2" id="KW-0677">Repeat</keyword>
<evidence type="ECO:0000256" key="1">
    <source>
        <dbReference type="ARBA" id="ARBA00022729"/>
    </source>
</evidence>
<dbReference type="PANTHER" id="PTHR32102">
    <property type="entry name" value="DUF1084 DOMAIN-CONTAINING PROTEIN-RELATED"/>
    <property type="match status" value="1"/>
</dbReference>
<evidence type="ECO:0000256" key="6">
    <source>
        <dbReference type="SAM" id="Phobius"/>
    </source>
</evidence>
<dbReference type="Gene3D" id="2.10.25.10">
    <property type="entry name" value="Laminin"/>
    <property type="match status" value="2"/>
</dbReference>
<dbReference type="GO" id="GO:0006935">
    <property type="term" value="P:chemotaxis"/>
    <property type="evidence" value="ECO:0007669"/>
    <property type="project" value="TreeGrafter"/>
</dbReference>